<dbReference type="Pfam" id="PF13472">
    <property type="entry name" value="Lipase_GDSL_2"/>
    <property type="match status" value="1"/>
</dbReference>
<dbReference type="InterPro" id="IPR036514">
    <property type="entry name" value="SGNH_hydro_sf"/>
</dbReference>
<feature type="domain" description="SGNH hydrolase-type esterase" evidence="1">
    <location>
        <begin position="70"/>
        <end position="239"/>
    </location>
</feature>
<dbReference type="EMBL" id="JAKGAQ010000004">
    <property type="protein sequence ID" value="MCF2872483.1"/>
    <property type="molecule type" value="Genomic_DNA"/>
</dbReference>
<dbReference type="GO" id="GO:0016787">
    <property type="term" value="F:hydrolase activity"/>
    <property type="evidence" value="ECO:0007669"/>
    <property type="project" value="UniProtKB-KW"/>
</dbReference>
<proteinExistence type="predicted"/>
<gene>
    <name evidence="2" type="ORF">L0664_15515</name>
</gene>
<evidence type="ECO:0000313" key="2">
    <source>
        <dbReference type="EMBL" id="MCF2872483.1"/>
    </source>
</evidence>
<dbReference type="InterPro" id="IPR013830">
    <property type="entry name" value="SGNH_hydro"/>
</dbReference>
<protein>
    <submittedName>
        <fullName evidence="2">SGNH/GDSL hydrolase family protein</fullName>
    </submittedName>
</protein>
<organism evidence="2 3">
    <name type="scientific">Octadecabacter dasysiphoniae</name>
    <dbReference type="NCBI Taxonomy" id="2909341"/>
    <lineage>
        <taxon>Bacteria</taxon>
        <taxon>Pseudomonadati</taxon>
        <taxon>Pseudomonadota</taxon>
        <taxon>Alphaproteobacteria</taxon>
        <taxon>Rhodobacterales</taxon>
        <taxon>Roseobacteraceae</taxon>
        <taxon>Octadecabacter</taxon>
    </lineage>
</organism>
<keyword evidence="3" id="KW-1185">Reference proteome</keyword>
<sequence>MAVTFDPYAPSLVHPAPLSKPMAALHRLAFYPVLVTQGPFIKFRTERLQEPKGARQGVIGQGPDLRVLIVGDSSAAGVGVATQSQALSGRLAYGLAPYARLDWEMVARCGDTTPMALKRVKAAQPRRADVAVVALGVNDIMRGTRLARWLEQTEHLLDHLTRTIGVGHVYLSGLPAVSQFPRLPNPLRWSMGHQAERFDRGLRALVSTRDDTTLIPADMALTADNMARDGFHPGPKVYAFWADLIVAQIREDRGL</sequence>
<evidence type="ECO:0000313" key="3">
    <source>
        <dbReference type="Proteomes" id="UP001200557"/>
    </source>
</evidence>
<dbReference type="Gene3D" id="3.40.50.1110">
    <property type="entry name" value="SGNH hydrolase"/>
    <property type="match status" value="1"/>
</dbReference>
<comment type="caution">
    <text evidence="2">The sequence shown here is derived from an EMBL/GenBank/DDBJ whole genome shotgun (WGS) entry which is preliminary data.</text>
</comment>
<dbReference type="Proteomes" id="UP001200557">
    <property type="component" value="Unassembled WGS sequence"/>
</dbReference>
<dbReference type="CDD" id="cd01836">
    <property type="entry name" value="FeeA_FeeB_like"/>
    <property type="match status" value="1"/>
</dbReference>
<accession>A0ABS9CZ12</accession>
<evidence type="ECO:0000259" key="1">
    <source>
        <dbReference type="Pfam" id="PF13472"/>
    </source>
</evidence>
<reference evidence="2 3" key="1">
    <citation type="submission" date="2022-01" db="EMBL/GenBank/DDBJ databases">
        <title>Octadecabacter sp. nov., isolated from a marine alga.</title>
        <authorList>
            <person name="Jin M.S."/>
            <person name="Kim H.M."/>
            <person name="Han D.M."/>
            <person name="Jung J.J."/>
            <person name="Jeon C.O."/>
        </authorList>
    </citation>
    <scope>NUCLEOTIDE SEQUENCE [LARGE SCALE GENOMIC DNA]</scope>
    <source>
        <strain evidence="2 3">G9-8</strain>
    </source>
</reference>
<dbReference type="RefSeq" id="WP_235226808.1">
    <property type="nucleotide sequence ID" value="NZ_JAKGAQ010000004.1"/>
</dbReference>
<dbReference type="SUPFAM" id="SSF52266">
    <property type="entry name" value="SGNH hydrolase"/>
    <property type="match status" value="1"/>
</dbReference>
<keyword evidence="2" id="KW-0378">Hydrolase</keyword>
<name>A0ABS9CZ12_9RHOB</name>